<dbReference type="Gene3D" id="3.30.2390.20">
    <property type="entry name" value="Type VII secretion system EccB, repeat 1 domain"/>
    <property type="match status" value="1"/>
</dbReference>
<dbReference type="AlphaFoldDB" id="A0A561WIP5"/>
<dbReference type="Proteomes" id="UP000320239">
    <property type="component" value="Unassembled WGS sequence"/>
</dbReference>
<feature type="transmembrane region" description="Helical" evidence="1">
    <location>
        <begin position="38"/>
        <end position="61"/>
    </location>
</feature>
<dbReference type="Pfam" id="PF05108">
    <property type="entry name" value="T7SS_ESX1_EccB"/>
    <property type="match status" value="1"/>
</dbReference>
<dbReference type="PANTHER" id="PTHR40765:SF2">
    <property type="entry name" value="ESX-2 SECRETION SYSTEM ATPASE ECCB2"/>
    <property type="match status" value="1"/>
</dbReference>
<sequence length="455" mass="45721">MASRRDQLQSYQFRNQRVVSAFVMRETDPAQSPLRRGAGALFAGLMVAVLIAAGFGVYGLLTRVGDNRWRSDGSVVVERESGASFVYLGGRLNPALNLTSAKLAAGRQNPAVHRIAAKALAGVPRGVTIGIPNAPASLPAAGQRVGLPWAMCAAPGGDPASALLVGSPGPAGAALGERGLLVSDPRGDDIQLVWHGFRHRIRDPAVTLPALFGAAEATPVGVAWSNALPAGADIAAVPVPNRGDPSRRVDGFDNGDVLAVQVGAGRTQFYLVLDDGLRAVTALQQTVLNAAFPARPTPVPVAVISGNPQVKPPAGNAVAAPPEVAPQLAALAAGTTACAVTRTAAEPPAIIVGGAAGALRVAVPTTGSTAGGRALADAVGVPGGRFALVRVPGSGGFQLVTDLGVRHPVPDADALGRLGYPAGAATEVPTALVGTIPQGVTLDPAVASRPAVTTG</sequence>
<dbReference type="InterPro" id="IPR044857">
    <property type="entry name" value="T7SS_EccB_R1"/>
</dbReference>
<keyword evidence="1" id="KW-1133">Transmembrane helix</keyword>
<dbReference type="GO" id="GO:0005576">
    <property type="term" value="C:extracellular region"/>
    <property type="evidence" value="ECO:0007669"/>
    <property type="project" value="TreeGrafter"/>
</dbReference>
<dbReference type="OrthoDB" id="3847604at2"/>
<dbReference type="PANTHER" id="PTHR40765">
    <property type="entry name" value="ESX-2 SECRETION SYSTEM ATPASE ECCB2"/>
    <property type="match status" value="1"/>
</dbReference>
<reference evidence="2 3" key="1">
    <citation type="submission" date="2019-06" db="EMBL/GenBank/DDBJ databases">
        <title>Sequencing the genomes of 1000 actinobacteria strains.</title>
        <authorList>
            <person name="Klenk H.-P."/>
        </authorList>
    </citation>
    <scope>NUCLEOTIDE SEQUENCE [LARGE SCALE GENOMIC DNA]</scope>
    <source>
        <strain evidence="2 3">DSM 43866</strain>
    </source>
</reference>
<dbReference type="RefSeq" id="WP_122976946.1">
    <property type="nucleotide sequence ID" value="NZ_BOMX01000039.1"/>
</dbReference>
<keyword evidence="1" id="KW-0812">Transmembrane</keyword>
<name>A0A561WIP5_ACTTI</name>
<comment type="caution">
    <text evidence="2">The sequence shown here is derived from an EMBL/GenBank/DDBJ whole genome shotgun (WGS) entry which is preliminary data.</text>
</comment>
<protein>
    <submittedName>
        <fullName evidence="2">Type VII secretion protein EccB</fullName>
    </submittedName>
</protein>
<keyword evidence="3" id="KW-1185">Reference proteome</keyword>
<gene>
    <name evidence="2" type="ORF">FHX34_102265</name>
</gene>
<evidence type="ECO:0000256" key="1">
    <source>
        <dbReference type="SAM" id="Phobius"/>
    </source>
</evidence>
<dbReference type="InterPro" id="IPR007795">
    <property type="entry name" value="T7SS_EccB"/>
</dbReference>
<dbReference type="EMBL" id="VIWY01000002">
    <property type="protein sequence ID" value="TWG23714.1"/>
    <property type="molecule type" value="Genomic_DNA"/>
</dbReference>
<organism evidence="2 3">
    <name type="scientific">Actinoplanes teichomyceticus</name>
    <dbReference type="NCBI Taxonomy" id="1867"/>
    <lineage>
        <taxon>Bacteria</taxon>
        <taxon>Bacillati</taxon>
        <taxon>Actinomycetota</taxon>
        <taxon>Actinomycetes</taxon>
        <taxon>Micromonosporales</taxon>
        <taxon>Micromonosporaceae</taxon>
        <taxon>Actinoplanes</taxon>
    </lineage>
</organism>
<dbReference type="NCBIfam" id="TIGR03919">
    <property type="entry name" value="T7SS_EccB"/>
    <property type="match status" value="1"/>
</dbReference>
<evidence type="ECO:0000313" key="2">
    <source>
        <dbReference type="EMBL" id="TWG23714.1"/>
    </source>
</evidence>
<proteinExistence type="predicted"/>
<keyword evidence="1" id="KW-0472">Membrane</keyword>
<evidence type="ECO:0000313" key="3">
    <source>
        <dbReference type="Proteomes" id="UP000320239"/>
    </source>
</evidence>
<accession>A0A561WIP5</accession>